<sequence length="69" mass="8040">MTNPLKILEITEIVESDEKRVLVTLKRAVQVWIPKKNATWMPGCVAVPMWYYEKALKYLMEPGDDDVPF</sequence>
<organism evidence="1">
    <name type="scientific">marine sediment metagenome</name>
    <dbReference type="NCBI Taxonomy" id="412755"/>
    <lineage>
        <taxon>unclassified sequences</taxon>
        <taxon>metagenomes</taxon>
        <taxon>ecological metagenomes</taxon>
    </lineage>
</organism>
<dbReference type="AlphaFoldDB" id="A0A0F9VNI2"/>
<accession>A0A0F9VNI2</accession>
<dbReference type="EMBL" id="LAZR01000316">
    <property type="protein sequence ID" value="KKN75041.1"/>
    <property type="molecule type" value="Genomic_DNA"/>
</dbReference>
<gene>
    <name evidence="1" type="ORF">LCGC14_0384150</name>
</gene>
<reference evidence="1" key="1">
    <citation type="journal article" date="2015" name="Nature">
        <title>Complex archaea that bridge the gap between prokaryotes and eukaryotes.</title>
        <authorList>
            <person name="Spang A."/>
            <person name="Saw J.H."/>
            <person name="Jorgensen S.L."/>
            <person name="Zaremba-Niedzwiedzka K."/>
            <person name="Martijn J."/>
            <person name="Lind A.E."/>
            <person name="van Eijk R."/>
            <person name="Schleper C."/>
            <person name="Guy L."/>
            <person name="Ettema T.J."/>
        </authorList>
    </citation>
    <scope>NUCLEOTIDE SEQUENCE</scope>
</reference>
<proteinExistence type="predicted"/>
<evidence type="ECO:0000313" key="1">
    <source>
        <dbReference type="EMBL" id="KKN75041.1"/>
    </source>
</evidence>
<name>A0A0F9VNI2_9ZZZZ</name>
<protein>
    <submittedName>
        <fullName evidence="1">Uncharacterized protein</fullName>
    </submittedName>
</protein>
<comment type="caution">
    <text evidence="1">The sequence shown here is derived from an EMBL/GenBank/DDBJ whole genome shotgun (WGS) entry which is preliminary data.</text>
</comment>